<dbReference type="Proteomes" id="UP000669239">
    <property type="component" value="Unassembled WGS sequence"/>
</dbReference>
<proteinExistence type="inferred from homology"/>
<dbReference type="Gene3D" id="3.40.50.2300">
    <property type="match status" value="2"/>
</dbReference>
<dbReference type="GeneID" id="97204671"/>
<evidence type="ECO:0000256" key="1">
    <source>
        <dbReference type="ARBA" id="ARBA00004196"/>
    </source>
</evidence>
<accession>A0AAW5BUE1</accession>
<dbReference type="Proteomes" id="UP001299608">
    <property type="component" value="Unassembled WGS sequence"/>
</dbReference>
<evidence type="ECO:0000259" key="4">
    <source>
        <dbReference type="Pfam" id="PF13407"/>
    </source>
</evidence>
<protein>
    <submittedName>
        <fullName evidence="5">Substrate-binding domain-containing protein</fullName>
    </submittedName>
</protein>
<dbReference type="Pfam" id="PF13407">
    <property type="entry name" value="Peripla_BP_4"/>
    <property type="match status" value="1"/>
</dbReference>
<dbReference type="GO" id="GO:0030288">
    <property type="term" value="C:outer membrane-bounded periplasmic space"/>
    <property type="evidence" value="ECO:0007669"/>
    <property type="project" value="TreeGrafter"/>
</dbReference>
<comment type="caution">
    <text evidence="5">The sequence shown here is derived from an EMBL/GenBank/DDBJ whole genome shotgun (WGS) entry which is preliminary data.</text>
</comment>
<evidence type="ECO:0000256" key="3">
    <source>
        <dbReference type="SAM" id="SignalP"/>
    </source>
</evidence>
<feature type="signal peptide" evidence="3">
    <location>
        <begin position="1"/>
        <end position="19"/>
    </location>
</feature>
<evidence type="ECO:0000313" key="6">
    <source>
        <dbReference type="EMBL" id="NSJ47441.1"/>
    </source>
</evidence>
<dbReference type="GO" id="GO:0030246">
    <property type="term" value="F:carbohydrate binding"/>
    <property type="evidence" value="ECO:0007669"/>
    <property type="project" value="TreeGrafter"/>
</dbReference>
<dbReference type="InterPro" id="IPR025997">
    <property type="entry name" value="SBP_2_dom"/>
</dbReference>
<gene>
    <name evidence="6" type="ORF">G5B36_01810</name>
    <name evidence="5" type="ORF">L0N08_18910</name>
</gene>
<reference evidence="6" key="2">
    <citation type="submission" date="2020-02" db="EMBL/GenBank/DDBJ databases">
        <authorList>
            <person name="Littmann E."/>
            <person name="Sorbara M."/>
        </authorList>
    </citation>
    <scope>NUCLEOTIDE SEQUENCE</scope>
    <source>
        <strain evidence="6">MSK.1.17</strain>
    </source>
</reference>
<dbReference type="PANTHER" id="PTHR30036:SF7">
    <property type="entry name" value="ABC TRANSPORTER PERIPLASMIC-BINDING PROTEIN YPHF"/>
    <property type="match status" value="1"/>
</dbReference>
<dbReference type="InterPro" id="IPR028082">
    <property type="entry name" value="Peripla_BP_I"/>
</dbReference>
<dbReference type="RefSeq" id="WP_165640806.1">
    <property type="nucleotide sequence ID" value="NZ_BAABZL010000001.1"/>
</dbReference>
<name>A0AAW5BUE1_9FIRM</name>
<keyword evidence="7" id="KW-1185">Reference proteome</keyword>
<dbReference type="InterPro" id="IPR050555">
    <property type="entry name" value="Bact_Solute-Bind_Prot2"/>
</dbReference>
<dbReference type="PROSITE" id="PS51257">
    <property type="entry name" value="PROKAR_LIPOPROTEIN"/>
    <property type="match status" value="1"/>
</dbReference>
<dbReference type="PANTHER" id="PTHR30036">
    <property type="entry name" value="D-XYLOSE-BINDING PERIPLASMIC PROTEIN"/>
    <property type="match status" value="1"/>
</dbReference>
<evidence type="ECO:0000313" key="7">
    <source>
        <dbReference type="Proteomes" id="UP000669239"/>
    </source>
</evidence>
<reference evidence="5" key="3">
    <citation type="submission" date="2022-01" db="EMBL/GenBank/DDBJ databases">
        <title>Collection of gut derived symbiotic bacterial strains cultured from healthy donors.</title>
        <authorList>
            <person name="Lin H."/>
            <person name="Kohout C."/>
            <person name="Waligurski E."/>
            <person name="Pamer E.G."/>
        </authorList>
    </citation>
    <scope>NUCLEOTIDE SEQUENCE</scope>
    <source>
        <strain evidence="5">DFI.6.55</strain>
    </source>
</reference>
<feature type="domain" description="Periplasmic binding protein" evidence="4">
    <location>
        <begin position="70"/>
        <end position="337"/>
    </location>
</feature>
<evidence type="ECO:0000256" key="2">
    <source>
        <dbReference type="ARBA" id="ARBA00007639"/>
    </source>
</evidence>
<feature type="chain" id="PRO_5043980649" evidence="3">
    <location>
        <begin position="20"/>
        <end position="393"/>
    </location>
</feature>
<dbReference type="EMBL" id="JAKNGE010000025">
    <property type="protein sequence ID" value="MCG4747502.1"/>
    <property type="molecule type" value="Genomic_DNA"/>
</dbReference>
<dbReference type="AlphaFoldDB" id="A0AAW5BUE1"/>
<organism evidence="5 8">
    <name type="scientific">Enterocloster aldenensis</name>
    <dbReference type="NCBI Taxonomy" id="358742"/>
    <lineage>
        <taxon>Bacteria</taxon>
        <taxon>Bacillati</taxon>
        <taxon>Bacillota</taxon>
        <taxon>Clostridia</taxon>
        <taxon>Lachnospirales</taxon>
        <taxon>Lachnospiraceae</taxon>
        <taxon>Enterocloster</taxon>
    </lineage>
</organism>
<evidence type="ECO:0000313" key="8">
    <source>
        <dbReference type="Proteomes" id="UP001299608"/>
    </source>
</evidence>
<comment type="similarity">
    <text evidence="2">Belongs to the bacterial solute-binding protein 2 family.</text>
</comment>
<evidence type="ECO:0000313" key="5">
    <source>
        <dbReference type="EMBL" id="MCG4747502.1"/>
    </source>
</evidence>
<sequence length="393" mass="41064">MKKKLLSVVLAGAMTVSLAGCGGGSTPTTAAPTTAAETKAEAAETKAEEKKEEAATEAPAAGADVSGLTVAFIPKLTGNAFFESANNGAQEYSKEWGFTVDYQGSANAAVADQVNVINNAVASGVDAICVSSVDATGLDSALTEAKDAGVTVVTWDSDVSDTARTLMVSQGTPDLLGKMLVDMGADSLTNRGKDVKADTIKYCWHYSQATVADQNSWQVAGEAYIKENFPNWENVAPDNYYSEQDAEKAVSIGASILEAHSDIDLIICNDSTALPGQCKAAQNKGLTKDDVTITGFASPMSIKDYCAAGVIEQWGLWDCGVQGAMGCYLAAYLAAGNEVHVGDKINIPSIGEVEVMPNDCLVEGASTAEVNNGVVLLPERTVFNADNMNDYNF</sequence>
<comment type="subcellular location">
    <subcellularLocation>
        <location evidence="1">Cell envelope</location>
    </subcellularLocation>
</comment>
<reference evidence="6 7" key="1">
    <citation type="journal article" date="2020" name="Cell Host Microbe">
        <title>Functional and Genomic Variation between Human-Derived Isolates of Lachnospiraceae Reveals Inter- and Intra-Species Diversity.</title>
        <authorList>
            <person name="Sorbara M.T."/>
            <person name="Littmann E.R."/>
            <person name="Fontana E."/>
            <person name="Moody T.U."/>
            <person name="Kohout C.E."/>
            <person name="Gjonbalaj M."/>
            <person name="Eaton V."/>
            <person name="Seok R."/>
            <person name="Leiner I.M."/>
            <person name="Pamer E.G."/>
        </authorList>
    </citation>
    <scope>NUCLEOTIDE SEQUENCE [LARGE SCALE GENOMIC DNA]</scope>
    <source>
        <strain evidence="6 7">MSK.1.17</strain>
    </source>
</reference>
<dbReference type="EMBL" id="JAAITT010000002">
    <property type="protein sequence ID" value="NSJ47441.1"/>
    <property type="molecule type" value="Genomic_DNA"/>
</dbReference>
<keyword evidence="3" id="KW-0732">Signal</keyword>
<dbReference type="SUPFAM" id="SSF53822">
    <property type="entry name" value="Periplasmic binding protein-like I"/>
    <property type="match status" value="1"/>
</dbReference>